<organism evidence="4 5">
    <name type="scientific">Rufibacter radiotolerans</name>
    <dbReference type="NCBI Taxonomy" id="1379910"/>
    <lineage>
        <taxon>Bacteria</taxon>
        <taxon>Pseudomonadati</taxon>
        <taxon>Bacteroidota</taxon>
        <taxon>Cytophagia</taxon>
        <taxon>Cytophagales</taxon>
        <taxon>Hymenobacteraceae</taxon>
        <taxon>Rufibacter</taxon>
    </lineage>
</organism>
<gene>
    <name evidence="4" type="ORF">TH63_19315</name>
</gene>
<dbReference type="STRING" id="1379910.TH63_19315"/>
<keyword evidence="5" id="KW-1185">Reference proteome</keyword>
<dbReference type="InterPro" id="IPR042099">
    <property type="entry name" value="ANL_N_sf"/>
</dbReference>
<dbReference type="RefSeq" id="WP_048922401.1">
    <property type="nucleotide sequence ID" value="NZ_CP010777.1"/>
</dbReference>
<dbReference type="OrthoDB" id="9778383at2"/>
<dbReference type="PROSITE" id="PS00455">
    <property type="entry name" value="AMP_BINDING"/>
    <property type="match status" value="1"/>
</dbReference>
<feature type="domain" description="AMP-dependent synthetase/ligase" evidence="3">
    <location>
        <begin position="12"/>
        <end position="414"/>
    </location>
</feature>
<evidence type="ECO:0000313" key="4">
    <source>
        <dbReference type="EMBL" id="AKQ47305.1"/>
    </source>
</evidence>
<keyword evidence="1" id="KW-0547">Nucleotide-binding</keyword>
<name>A0A0H4VN14_9BACT</name>
<dbReference type="PATRIC" id="fig|1379910.4.peg.4211"/>
<evidence type="ECO:0000256" key="2">
    <source>
        <dbReference type="ARBA" id="ARBA00022840"/>
    </source>
</evidence>
<evidence type="ECO:0000256" key="1">
    <source>
        <dbReference type="ARBA" id="ARBA00022741"/>
    </source>
</evidence>
<dbReference type="Gene3D" id="3.40.50.12780">
    <property type="entry name" value="N-terminal domain of ligase-like"/>
    <property type="match status" value="1"/>
</dbReference>
<dbReference type="GO" id="GO:0005524">
    <property type="term" value="F:ATP binding"/>
    <property type="evidence" value="ECO:0007669"/>
    <property type="project" value="UniProtKB-KW"/>
</dbReference>
<dbReference type="AlphaFoldDB" id="A0A0H4VN14"/>
<dbReference type="Proteomes" id="UP000036458">
    <property type="component" value="Chromosome"/>
</dbReference>
<dbReference type="Pfam" id="PF00501">
    <property type="entry name" value="AMP-binding"/>
    <property type="match status" value="1"/>
</dbReference>
<proteinExistence type="predicted"/>
<dbReference type="GO" id="GO:0004467">
    <property type="term" value="F:long-chain fatty acid-CoA ligase activity"/>
    <property type="evidence" value="ECO:0007669"/>
    <property type="project" value="TreeGrafter"/>
</dbReference>
<dbReference type="PANTHER" id="PTHR43272:SF33">
    <property type="entry name" value="AMP-BINDING DOMAIN-CONTAINING PROTEIN-RELATED"/>
    <property type="match status" value="1"/>
</dbReference>
<dbReference type="Pfam" id="PF23562">
    <property type="entry name" value="AMP-binding_C_3"/>
    <property type="match status" value="1"/>
</dbReference>
<dbReference type="EMBL" id="CP010777">
    <property type="protein sequence ID" value="AKQ47305.1"/>
    <property type="molecule type" value="Genomic_DNA"/>
</dbReference>
<dbReference type="SUPFAM" id="SSF56801">
    <property type="entry name" value="Acetyl-CoA synthetase-like"/>
    <property type="match status" value="1"/>
</dbReference>
<dbReference type="GO" id="GO:0016020">
    <property type="term" value="C:membrane"/>
    <property type="evidence" value="ECO:0007669"/>
    <property type="project" value="TreeGrafter"/>
</dbReference>
<sequence length="588" mass="65563">MKVTRVFDLLTQQVQEFPQPDCLAAKINGEWVKYSTQQVIDTANTLSLALIKSGIKKDDKVALISMNRPEWVFADYGIQQTGAVSVPMYPTITVEDYRFILQDSETKLILVSTEDLYNKVKEAAEGLTGIQGIYTFDQVPGAKHWSELLKLAEGEDAATLEPYKAAVTPQDLLSIIYTSGTTGAPKGVMLSHNNLVSNFTAVKPFVPVSAEHRALSFLPLCHIYERMVSCIYLSVGVSIYFAESIDKVGDNLKEVKPHIFVTVPRLLEKVYDKIVAKGSELTGIKKGLFFWALNLGQKYDTRKSPGAFYDMQLKLARKLIFSKWKDALGGNIKVIVSGGAALQPRLARVFWGADIRIMEGYGLTETSPVIAVNRYEPEDNAIGTVGPVIDGVEVKIAADGEILTRSPSVMVGYYKHPELTAEVIDPDGWFHTGDIGELVEGRFLKITDRKKEMFKTSGGKYVAPQLIENKLKESLVIEQVMVVGEGEKFPGALIVPAFEGLQEWCKIHHIPYTTNEEMIQKPEVLEKFQKEIDKANETLAQYERIKKFVVLPKAWSIESGEMTPKLSIKRKVITANNKDLIEGLYRTA</sequence>
<dbReference type="PANTHER" id="PTHR43272">
    <property type="entry name" value="LONG-CHAIN-FATTY-ACID--COA LIGASE"/>
    <property type="match status" value="1"/>
</dbReference>
<keyword evidence="2" id="KW-0067">ATP-binding</keyword>
<evidence type="ECO:0000313" key="5">
    <source>
        <dbReference type="Proteomes" id="UP000036458"/>
    </source>
</evidence>
<accession>A0A0H4VN14</accession>
<evidence type="ECO:0000259" key="3">
    <source>
        <dbReference type="Pfam" id="PF00501"/>
    </source>
</evidence>
<dbReference type="KEGG" id="ruf:TH63_19315"/>
<dbReference type="InterPro" id="IPR020845">
    <property type="entry name" value="AMP-binding_CS"/>
</dbReference>
<dbReference type="InterPro" id="IPR000873">
    <property type="entry name" value="AMP-dep_synth/lig_dom"/>
</dbReference>
<dbReference type="CDD" id="cd05907">
    <property type="entry name" value="VL_LC_FACS_like"/>
    <property type="match status" value="1"/>
</dbReference>
<protein>
    <submittedName>
        <fullName evidence="4">AMP-dependent synthetase</fullName>
    </submittedName>
</protein>
<reference evidence="4 5" key="1">
    <citation type="submission" date="2015-01" db="EMBL/GenBank/DDBJ databases">
        <title>Rufibacter sp./DG31D/ whole genome sequencing.</title>
        <authorList>
            <person name="Kim M.K."/>
            <person name="Srinivasan S."/>
            <person name="Lee J.-J."/>
        </authorList>
    </citation>
    <scope>NUCLEOTIDE SEQUENCE [LARGE SCALE GENOMIC DNA]</scope>
    <source>
        <strain evidence="4 5">DG31D</strain>
    </source>
</reference>